<accession>A0A8J2WB54</accession>
<evidence type="ECO:0000259" key="2">
    <source>
        <dbReference type="Pfam" id="PF00462"/>
    </source>
</evidence>
<dbReference type="AlphaFoldDB" id="A0A8J2WB54"/>
<feature type="compositionally biased region" description="Basic residues" evidence="1">
    <location>
        <begin position="1"/>
        <end position="13"/>
    </location>
</feature>
<comment type="caution">
    <text evidence="3">The sequence shown here is derived from an EMBL/GenBank/DDBJ whole genome shotgun (WGS) entry which is preliminary data.</text>
</comment>
<evidence type="ECO:0000313" key="3">
    <source>
        <dbReference type="EMBL" id="CAH0099828.1"/>
    </source>
</evidence>
<dbReference type="EMBL" id="CAKKLH010000025">
    <property type="protein sequence ID" value="CAH0099828.1"/>
    <property type="molecule type" value="Genomic_DNA"/>
</dbReference>
<name>A0A8J2WB54_9CRUS</name>
<dbReference type="PANTHER" id="PTHR46990">
    <property type="entry name" value="GLUTAREDOXIN DOMAIN-CONTAINING CYSTEINE-RICH PROTEIN 1"/>
    <property type="match status" value="1"/>
</dbReference>
<reference evidence="3" key="1">
    <citation type="submission" date="2021-11" db="EMBL/GenBank/DDBJ databases">
        <authorList>
            <person name="Schell T."/>
        </authorList>
    </citation>
    <scope>NUCLEOTIDE SEQUENCE</scope>
    <source>
        <strain evidence="3">M5</strain>
    </source>
</reference>
<sequence>MALSSKSHHHRHPSTTSNISSVSSSVSVMMKFKCGEYSNSSSAAHQNLTFQSSVDGAKEPELPLKKHRQQQQNKKGAAELINNNREILLDDCCSVSSSLSSSSLVNSDFYYFANRGVDIKKLSPDSSTNETVDSGLSSDTEGFTPPPLPRRANKKAVTTSGSSKSELLMLLDDSQSDVSADSLALNDDAQTDLTSLASVNSSSCDVVSSPVTSRKQQALPNNLLTEIRTKAVKLHHYQQPQSVKELGKALDSQLKLQRSKSSSVPPSRSRSLILAIPSPQQQQQTTTTAPSSFDPLDGYYQRFHMCEYIEIDSKNNNNNNNNNQNQPESPIDDLSFVGLKDILNVEKSGQTIRSHKSGTVRGVRNRVRAGITTFLQGKTFKSYAEREHGKVVVYTTSMGVVRQTFQRCLQVQRILGTLLINYEERDVSMNRQVQQELKERMNRNRIVIPQVFVEGQLLGDADAIEKLNETGDLRQILRRYKRVGPETICDSCGGYRYLPCSVCSGSKKSIHRNHFTAEFQALKCITCNEAGLIRCVACSSTSSPA</sequence>
<evidence type="ECO:0000256" key="1">
    <source>
        <dbReference type="SAM" id="MobiDB-lite"/>
    </source>
</evidence>
<dbReference type="PROSITE" id="PS51354">
    <property type="entry name" value="GLUTAREDOXIN_2"/>
    <property type="match status" value="1"/>
</dbReference>
<dbReference type="GO" id="GO:0007605">
    <property type="term" value="P:sensory perception of sound"/>
    <property type="evidence" value="ECO:0007669"/>
    <property type="project" value="InterPro"/>
</dbReference>
<proteinExistence type="predicted"/>
<feature type="domain" description="Glutaredoxin" evidence="2">
    <location>
        <begin position="391"/>
        <end position="457"/>
    </location>
</feature>
<dbReference type="SUPFAM" id="SSF52833">
    <property type="entry name" value="Thioredoxin-like"/>
    <property type="match status" value="1"/>
</dbReference>
<evidence type="ECO:0000313" key="4">
    <source>
        <dbReference type="Proteomes" id="UP000789390"/>
    </source>
</evidence>
<feature type="region of interest" description="Disordered" evidence="1">
    <location>
        <begin position="1"/>
        <end position="21"/>
    </location>
</feature>
<dbReference type="Proteomes" id="UP000789390">
    <property type="component" value="Unassembled WGS sequence"/>
</dbReference>
<dbReference type="Pfam" id="PF00462">
    <property type="entry name" value="Glutaredoxin"/>
    <property type="match status" value="1"/>
</dbReference>
<dbReference type="OrthoDB" id="423313at2759"/>
<dbReference type="InterPro" id="IPR036249">
    <property type="entry name" value="Thioredoxin-like_sf"/>
</dbReference>
<feature type="compositionally biased region" description="Polar residues" evidence="1">
    <location>
        <begin position="124"/>
        <end position="141"/>
    </location>
</feature>
<keyword evidence="4" id="KW-1185">Reference proteome</keyword>
<protein>
    <recommendedName>
        <fullName evidence="2">Glutaredoxin domain-containing protein</fullName>
    </recommendedName>
</protein>
<dbReference type="PANTHER" id="PTHR46990:SF1">
    <property type="entry name" value="GLUTAREDOXIN DOMAIN-CONTAINING CYSTEINE-RICH PROTEIN 1"/>
    <property type="match status" value="1"/>
</dbReference>
<feature type="region of interest" description="Disordered" evidence="1">
    <location>
        <begin position="122"/>
        <end position="160"/>
    </location>
</feature>
<feature type="region of interest" description="Disordered" evidence="1">
    <location>
        <begin position="274"/>
        <end position="295"/>
    </location>
</feature>
<dbReference type="InterPro" id="IPR002109">
    <property type="entry name" value="Glutaredoxin"/>
</dbReference>
<dbReference type="InterPro" id="IPR042797">
    <property type="entry name" value="GRXCR1"/>
</dbReference>
<dbReference type="Pfam" id="PF23733">
    <property type="entry name" value="GRXCR1-2_C"/>
    <property type="match status" value="1"/>
</dbReference>
<dbReference type="CDD" id="cd03031">
    <property type="entry name" value="GRX_GRX_like"/>
    <property type="match status" value="1"/>
</dbReference>
<dbReference type="Gene3D" id="3.40.30.10">
    <property type="entry name" value="Glutaredoxin"/>
    <property type="match status" value="1"/>
</dbReference>
<gene>
    <name evidence="3" type="ORF">DGAL_LOCUS1986</name>
</gene>
<organism evidence="3 4">
    <name type="scientific">Daphnia galeata</name>
    <dbReference type="NCBI Taxonomy" id="27404"/>
    <lineage>
        <taxon>Eukaryota</taxon>
        <taxon>Metazoa</taxon>
        <taxon>Ecdysozoa</taxon>
        <taxon>Arthropoda</taxon>
        <taxon>Crustacea</taxon>
        <taxon>Branchiopoda</taxon>
        <taxon>Diplostraca</taxon>
        <taxon>Cladocera</taxon>
        <taxon>Anomopoda</taxon>
        <taxon>Daphniidae</taxon>
        <taxon>Daphnia</taxon>
    </lineage>
</organism>